<evidence type="ECO:0008006" key="4">
    <source>
        <dbReference type="Google" id="ProtNLM"/>
    </source>
</evidence>
<feature type="transmembrane region" description="Helical" evidence="1">
    <location>
        <begin position="316"/>
        <end position="337"/>
    </location>
</feature>
<dbReference type="Proteomes" id="UP000222056">
    <property type="component" value="Unassembled WGS sequence"/>
</dbReference>
<dbReference type="EMBL" id="FNWJ01000001">
    <property type="protein sequence ID" value="SEH10677.1"/>
    <property type="molecule type" value="Genomic_DNA"/>
</dbReference>
<feature type="transmembrane region" description="Helical" evidence="1">
    <location>
        <begin position="202"/>
        <end position="222"/>
    </location>
</feature>
<keyword evidence="1" id="KW-0812">Transmembrane</keyword>
<feature type="transmembrane region" description="Helical" evidence="1">
    <location>
        <begin position="174"/>
        <end position="196"/>
    </location>
</feature>
<gene>
    <name evidence="2" type="ORF">SAMN02745716_0513</name>
</gene>
<organism evidence="2 3">
    <name type="scientific">Thermoleophilum album</name>
    <dbReference type="NCBI Taxonomy" id="29539"/>
    <lineage>
        <taxon>Bacteria</taxon>
        <taxon>Bacillati</taxon>
        <taxon>Actinomycetota</taxon>
        <taxon>Thermoleophilia</taxon>
        <taxon>Thermoleophilales</taxon>
        <taxon>Thermoleophilaceae</taxon>
        <taxon>Thermoleophilum</taxon>
    </lineage>
</organism>
<dbReference type="RefSeq" id="WP_093115939.1">
    <property type="nucleotide sequence ID" value="NZ_FNWJ01000001.1"/>
</dbReference>
<keyword evidence="1" id="KW-0472">Membrane</keyword>
<dbReference type="OrthoDB" id="8168962at2"/>
<feature type="transmembrane region" description="Helical" evidence="1">
    <location>
        <begin position="41"/>
        <end position="60"/>
    </location>
</feature>
<sequence>MRRTVGLLTAGALAASLWFPQPVAAHGIVVRGDLPIPAWLFAWAACLVLVVSFVALGTLWSRPLLEGYEPRRELPPALARVLTAPALEALAGVLSVGLLALTVYAGLEGAQVPTDNLAPTLVFVVFWVGLPFVSVALGDVYRLVSPWRALGRALGGVARKLGFRPLLGGYPERLGVWPALVGFIAFVALELVNANGSEPRTVALAALVYSGWALVGMALFGVEPWSRKADAFGVYFGLLASIAPFERRGRRILLRPPLAGLAALRPSPGLVPFVATMIGSVTFDGGAESELWASLAPSISRAFEGLGASPALGTQVASALGLVFCILLVWGLFRLGIAGVRAATGGAGGGGTRRLAELFVPSLVPIAFAYVAAHYFSLLAFQGQALGYLASDPLGRGSDLFGTAHWQVDYNLIGSATLWYLQVGFVVVGHVAGLVLAHDRALALFRGPREALRSQYWMLAVMVFFTSLALWLLSQANA</sequence>
<feature type="transmembrane region" description="Helical" evidence="1">
    <location>
        <begin position="418"/>
        <end position="436"/>
    </location>
</feature>
<keyword evidence="3" id="KW-1185">Reference proteome</keyword>
<evidence type="ECO:0000256" key="1">
    <source>
        <dbReference type="SAM" id="Phobius"/>
    </source>
</evidence>
<dbReference type="STRING" id="29539.SAMN02745716_0513"/>
<name>A0A1H6FIL5_THEAL</name>
<feature type="transmembrane region" description="Helical" evidence="1">
    <location>
        <begin position="358"/>
        <end position="381"/>
    </location>
</feature>
<feature type="transmembrane region" description="Helical" evidence="1">
    <location>
        <begin position="81"/>
        <end position="105"/>
    </location>
</feature>
<evidence type="ECO:0000313" key="2">
    <source>
        <dbReference type="EMBL" id="SEH10677.1"/>
    </source>
</evidence>
<proteinExistence type="predicted"/>
<keyword evidence="1" id="KW-1133">Transmembrane helix</keyword>
<feature type="transmembrane region" description="Helical" evidence="1">
    <location>
        <begin position="117"/>
        <end position="138"/>
    </location>
</feature>
<reference evidence="3" key="1">
    <citation type="submission" date="2016-10" db="EMBL/GenBank/DDBJ databases">
        <authorList>
            <person name="Varghese N."/>
            <person name="Submissions S."/>
        </authorList>
    </citation>
    <scope>NUCLEOTIDE SEQUENCE [LARGE SCALE GENOMIC DNA]</scope>
    <source>
        <strain evidence="3">ATCC 35263</strain>
    </source>
</reference>
<protein>
    <recommendedName>
        <fullName evidence="4">Fenitrothion hydrolase</fullName>
    </recommendedName>
</protein>
<accession>A0A1H6FIL5</accession>
<feature type="transmembrane region" description="Helical" evidence="1">
    <location>
        <begin position="456"/>
        <end position="474"/>
    </location>
</feature>
<dbReference type="AlphaFoldDB" id="A0A1H6FIL5"/>
<evidence type="ECO:0000313" key="3">
    <source>
        <dbReference type="Proteomes" id="UP000222056"/>
    </source>
</evidence>